<dbReference type="SUPFAM" id="SSF111369">
    <property type="entry name" value="HlyD-like secretion proteins"/>
    <property type="match status" value="1"/>
</dbReference>
<feature type="domain" description="Multidrug resistance protein MdtA-like barrel-sandwich hybrid" evidence="2">
    <location>
        <begin position="74"/>
        <end position="195"/>
    </location>
</feature>
<evidence type="ECO:0000256" key="1">
    <source>
        <dbReference type="ARBA" id="ARBA00009477"/>
    </source>
</evidence>
<dbReference type="Pfam" id="PF25917">
    <property type="entry name" value="BSH_RND"/>
    <property type="match status" value="1"/>
</dbReference>
<dbReference type="GO" id="GO:0015562">
    <property type="term" value="F:efflux transmembrane transporter activity"/>
    <property type="evidence" value="ECO:0007669"/>
    <property type="project" value="TreeGrafter"/>
</dbReference>
<dbReference type="Gene3D" id="1.10.287.470">
    <property type="entry name" value="Helix hairpin bin"/>
    <property type="match status" value="1"/>
</dbReference>
<feature type="domain" description="YknX-like C-terminal permuted SH3-like" evidence="4">
    <location>
        <begin position="309"/>
        <end position="354"/>
    </location>
</feature>
<dbReference type="AlphaFoldDB" id="A0A7J5U4Z8"/>
<comment type="caution">
    <text evidence="5">The sequence shown here is derived from an EMBL/GenBank/DDBJ whole genome shotgun (WGS) entry which is preliminary data.</text>
</comment>
<proteinExistence type="inferred from homology"/>
<sequence>MKRFILWLIPLALIALFVLVGVMPRIRNQQELQAAAEAERSREPVVNAIPLRQGVDSAGLSLPGQIRPFMETPIRARTQGFVRKRLVDIGATVGQGQLLATLDVPELEQDIARARADLQLAQSNLSRVTSVTLPGAVARQDIDNRQAAVQVSEANLKRLQTLRSLQEIRAPFPGIITSRAVEVGDLISPTSAQPMYMLAQLDRLRVFVDVPQNFYQQVQIGMPATVVVPELKNRTLTGTVVRTAGALNNSTRTLLTEVVIPNPGRAIPSGLYAQVKFAARPQGQNAVLLPANALKITPQGPLTVILDPDMKVRFQPVTLGRDYGTTIEVTSGLTGNERVITNPNDRLKDGMKVRLRQSSGGAKETKV</sequence>
<dbReference type="NCBIfam" id="TIGR01730">
    <property type="entry name" value="RND_mfp"/>
    <property type="match status" value="1"/>
</dbReference>
<gene>
    <name evidence="5" type="ORF">F5984_02935</name>
</gene>
<dbReference type="Pfam" id="PF25989">
    <property type="entry name" value="YknX_C"/>
    <property type="match status" value="1"/>
</dbReference>
<dbReference type="PANTHER" id="PTHR30469:SF37">
    <property type="entry name" value="RAGD PROTEIN"/>
    <property type="match status" value="1"/>
</dbReference>
<evidence type="ECO:0000259" key="3">
    <source>
        <dbReference type="Pfam" id="PF25954"/>
    </source>
</evidence>
<feature type="domain" description="CusB-like beta-barrel" evidence="3">
    <location>
        <begin position="208"/>
        <end position="279"/>
    </location>
</feature>
<dbReference type="InterPro" id="IPR058792">
    <property type="entry name" value="Beta-barrel_RND_2"/>
</dbReference>
<keyword evidence="6" id="KW-1185">Reference proteome</keyword>
<organism evidence="5 6">
    <name type="scientific">Rudanella paleaurantiibacter</name>
    <dbReference type="NCBI Taxonomy" id="2614655"/>
    <lineage>
        <taxon>Bacteria</taxon>
        <taxon>Pseudomonadati</taxon>
        <taxon>Bacteroidota</taxon>
        <taxon>Cytophagia</taxon>
        <taxon>Cytophagales</taxon>
        <taxon>Cytophagaceae</taxon>
        <taxon>Rudanella</taxon>
    </lineage>
</organism>
<dbReference type="InterPro" id="IPR058625">
    <property type="entry name" value="MdtA-like_BSH"/>
</dbReference>
<dbReference type="Gene3D" id="2.40.420.20">
    <property type="match status" value="1"/>
</dbReference>
<dbReference type="InterPro" id="IPR058637">
    <property type="entry name" value="YknX-like_C"/>
</dbReference>
<dbReference type="Pfam" id="PF25954">
    <property type="entry name" value="Beta-barrel_RND_2"/>
    <property type="match status" value="1"/>
</dbReference>
<evidence type="ECO:0000313" key="6">
    <source>
        <dbReference type="Proteomes" id="UP000488299"/>
    </source>
</evidence>
<evidence type="ECO:0000259" key="2">
    <source>
        <dbReference type="Pfam" id="PF25917"/>
    </source>
</evidence>
<dbReference type="InterPro" id="IPR006143">
    <property type="entry name" value="RND_pump_MFP"/>
</dbReference>
<dbReference type="EMBL" id="WELI01000001">
    <property type="protein sequence ID" value="KAB7732918.1"/>
    <property type="molecule type" value="Genomic_DNA"/>
</dbReference>
<dbReference type="PANTHER" id="PTHR30469">
    <property type="entry name" value="MULTIDRUG RESISTANCE PROTEIN MDTA"/>
    <property type="match status" value="1"/>
</dbReference>
<dbReference type="GO" id="GO:1990281">
    <property type="term" value="C:efflux pump complex"/>
    <property type="evidence" value="ECO:0007669"/>
    <property type="project" value="TreeGrafter"/>
</dbReference>
<evidence type="ECO:0000259" key="4">
    <source>
        <dbReference type="Pfam" id="PF25989"/>
    </source>
</evidence>
<comment type="similarity">
    <text evidence="1">Belongs to the membrane fusion protein (MFP) (TC 8.A.1) family.</text>
</comment>
<reference evidence="5 6" key="1">
    <citation type="submission" date="2019-10" db="EMBL/GenBank/DDBJ databases">
        <title>Rudanella paleaurantiibacter sp. nov., isolated from sludge.</title>
        <authorList>
            <person name="Xu S.Q."/>
        </authorList>
    </citation>
    <scope>NUCLEOTIDE SEQUENCE [LARGE SCALE GENOMIC DNA]</scope>
    <source>
        <strain evidence="5 6">HX-22-17</strain>
    </source>
</reference>
<name>A0A7J5U4Z8_9BACT</name>
<dbReference type="RefSeq" id="WP_152122626.1">
    <property type="nucleotide sequence ID" value="NZ_WELI01000001.1"/>
</dbReference>
<dbReference type="Proteomes" id="UP000488299">
    <property type="component" value="Unassembled WGS sequence"/>
</dbReference>
<dbReference type="Gene3D" id="2.40.30.170">
    <property type="match status" value="1"/>
</dbReference>
<protein>
    <submittedName>
        <fullName evidence="5">Efflux RND transporter periplasmic adaptor subunit</fullName>
    </submittedName>
</protein>
<evidence type="ECO:0000313" key="5">
    <source>
        <dbReference type="EMBL" id="KAB7732918.1"/>
    </source>
</evidence>
<accession>A0A7J5U4Z8</accession>
<dbReference type="Gene3D" id="2.40.50.100">
    <property type="match status" value="1"/>
</dbReference>